<reference evidence="1 2" key="1">
    <citation type="submission" date="2016-09" db="EMBL/GenBank/DDBJ databases">
        <title>Acidihalobacter prosperus V6 (DSM14174).</title>
        <authorList>
            <person name="Khaleque H.N."/>
            <person name="Ramsay J.P."/>
            <person name="Murphy R.J.T."/>
            <person name="Kaksonen A.H."/>
            <person name="Boxall N.J."/>
            <person name="Watkin E.L.J."/>
        </authorList>
    </citation>
    <scope>NUCLEOTIDE SEQUENCE [LARGE SCALE GENOMIC DNA]</scope>
    <source>
        <strain evidence="1 2">V6</strain>
    </source>
</reference>
<dbReference type="KEGG" id="aaeo:BJI67_08085"/>
<sequence length="87" mass="9499">MILRLDNQDGQEGFGVGGLKQGDPCINPCGRRCVIEHDKIAEGTQGECPVVQGCGFLFCEPLRPLAEFMRDTLLRTVPGTDAKADHR</sequence>
<evidence type="ECO:0000313" key="2">
    <source>
        <dbReference type="Proteomes" id="UP000095342"/>
    </source>
</evidence>
<proteinExistence type="predicted"/>
<gene>
    <name evidence="1" type="ORF">BJI67_08085</name>
</gene>
<accession>A0A1D8K7S1</accession>
<organism evidence="1 2">
    <name type="scientific">Acidihalobacter aeolianus</name>
    <dbReference type="NCBI Taxonomy" id="2792603"/>
    <lineage>
        <taxon>Bacteria</taxon>
        <taxon>Pseudomonadati</taxon>
        <taxon>Pseudomonadota</taxon>
        <taxon>Gammaproteobacteria</taxon>
        <taxon>Chromatiales</taxon>
        <taxon>Ectothiorhodospiraceae</taxon>
        <taxon>Acidihalobacter</taxon>
    </lineage>
</organism>
<dbReference type="AlphaFoldDB" id="A0A1D8K7S1"/>
<name>A0A1D8K7S1_9GAMM</name>
<dbReference type="EMBL" id="CP017448">
    <property type="protein sequence ID" value="AOV17021.1"/>
    <property type="molecule type" value="Genomic_DNA"/>
</dbReference>
<protein>
    <submittedName>
        <fullName evidence="1">Uncharacterized protein</fullName>
    </submittedName>
</protein>
<dbReference type="Proteomes" id="UP000095342">
    <property type="component" value="Chromosome"/>
</dbReference>
<keyword evidence="2" id="KW-1185">Reference proteome</keyword>
<evidence type="ECO:0000313" key="1">
    <source>
        <dbReference type="EMBL" id="AOV17021.1"/>
    </source>
</evidence>